<dbReference type="PROSITE" id="PS50109">
    <property type="entry name" value="HIS_KIN"/>
    <property type="match status" value="1"/>
</dbReference>
<dbReference type="SUPFAM" id="SSF55874">
    <property type="entry name" value="ATPase domain of HSP90 chaperone/DNA topoisomerase II/histidine kinase"/>
    <property type="match status" value="2"/>
</dbReference>
<feature type="domain" description="Histidine kinase" evidence="7">
    <location>
        <begin position="137"/>
        <end position="248"/>
    </location>
</feature>
<dbReference type="Proteomes" id="UP000815677">
    <property type="component" value="Unassembled WGS sequence"/>
</dbReference>
<evidence type="ECO:0000259" key="7">
    <source>
        <dbReference type="PROSITE" id="PS50109"/>
    </source>
</evidence>
<keyword evidence="3" id="KW-0808">Transferase</keyword>
<dbReference type="PRINTS" id="PR00344">
    <property type="entry name" value="BCTRLSENSOR"/>
</dbReference>
<accession>A0ABQ0M7C3</accession>
<dbReference type="PANTHER" id="PTHR43047">
    <property type="entry name" value="TWO-COMPONENT HISTIDINE PROTEIN KINASE"/>
    <property type="match status" value="1"/>
</dbReference>
<dbReference type="EMBL" id="DF849829">
    <property type="protein sequence ID" value="GAT59194.1"/>
    <property type="molecule type" value="Genomic_DNA"/>
</dbReference>
<keyword evidence="5" id="KW-0597">Phosphoprotein</keyword>
<dbReference type="Pfam" id="PF00072">
    <property type="entry name" value="Response_reg"/>
    <property type="match status" value="1"/>
</dbReference>
<feature type="modified residue" description="4-aspartylphosphate" evidence="5">
    <location>
        <position position="390"/>
    </location>
</feature>
<proteinExistence type="predicted"/>
<evidence type="ECO:0000256" key="2">
    <source>
        <dbReference type="ARBA" id="ARBA00012438"/>
    </source>
</evidence>
<name>A0ABQ0M7C3_MYCCL</name>
<keyword evidence="4 9" id="KW-0418">Kinase</keyword>
<evidence type="ECO:0000256" key="6">
    <source>
        <dbReference type="SAM" id="MobiDB-lite"/>
    </source>
</evidence>
<dbReference type="SMART" id="SM00387">
    <property type="entry name" value="HATPase_c"/>
    <property type="match status" value="1"/>
</dbReference>
<evidence type="ECO:0000256" key="3">
    <source>
        <dbReference type="ARBA" id="ARBA00022679"/>
    </source>
</evidence>
<feature type="domain" description="Response regulatory" evidence="8">
    <location>
        <begin position="341"/>
        <end position="464"/>
    </location>
</feature>
<dbReference type="SMART" id="SM00448">
    <property type="entry name" value="REC"/>
    <property type="match status" value="1"/>
</dbReference>
<comment type="catalytic activity">
    <reaction evidence="1">
        <text>ATP + protein L-histidine = ADP + protein N-phospho-L-histidine.</text>
        <dbReference type="EC" id="2.7.13.3"/>
    </reaction>
</comment>
<dbReference type="SUPFAM" id="SSF52172">
    <property type="entry name" value="CheY-like"/>
    <property type="match status" value="1"/>
</dbReference>
<dbReference type="InterPro" id="IPR003594">
    <property type="entry name" value="HATPase_dom"/>
</dbReference>
<evidence type="ECO:0000256" key="5">
    <source>
        <dbReference type="PROSITE-ProRule" id="PRU00169"/>
    </source>
</evidence>
<evidence type="ECO:0000259" key="8">
    <source>
        <dbReference type="PROSITE" id="PS50110"/>
    </source>
</evidence>
<evidence type="ECO:0000313" key="9">
    <source>
        <dbReference type="EMBL" id="GAT59194.1"/>
    </source>
</evidence>
<evidence type="ECO:0000256" key="4">
    <source>
        <dbReference type="ARBA" id="ARBA00022777"/>
    </source>
</evidence>
<protein>
    <recommendedName>
        <fullName evidence="2">histidine kinase</fullName>
        <ecNumber evidence="2">2.7.13.3</ecNumber>
    </recommendedName>
</protein>
<gene>
    <name evidence="9" type="ORF">MCHLO_15518</name>
</gene>
<dbReference type="PANTHER" id="PTHR43047:SF72">
    <property type="entry name" value="OSMOSENSING HISTIDINE PROTEIN KINASE SLN1"/>
    <property type="match status" value="1"/>
</dbReference>
<dbReference type="InterPro" id="IPR005467">
    <property type="entry name" value="His_kinase_dom"/>
</dbReference>
<dbReference type="InterPro" id="IPR036890">
    <property type="entry name" value="HATPase_C_sf"/>
</dbReference>
<dbReference type="Gene3D" id="3.40.50.2300">
    <property type="match status" value="1"/>
</dbReference>
<evidence type="ECO:0000256" key="1">
    <source>
        <dbReference type="ARBA" id="ARBA00000085"/>
    </source>
</evidence>
<keyword evidence="10" id="KW-1185">Reference proteome</keyword>
<feature type="region of interest" description="Disordered" evidence="6">
    <location>
        <begin position="293"/>
        <end position="335"/>
    </location>
</feature>
<organism evidence="9 10">
    <name type="scientific">Mycena chlorophos</name>
    <name type="common">Agaric fungus</name>
    <name type="synonym">Agaricus chlorophos</name>
    <dbReference type="NCBI Taxonomy" id="658473"/>
    <lineage>
        <taxon>Eukaryota</taxon>
        <taxon>Fungi</taxon>
        <taxon>Dikarya</taxon>
        <taxon>Basidiomycota</taxon>
        <taxon>Agaricomycotina</taxon>
        <taxon>Agaricomycetes</taxon>
        <taxon>Agaricomycetidae</taxon>
        <taxon>Agaricales</taxon>
        <taxon>Marasmiineae</taxon>
        <taxon>Mycenaceae</taxon>
        <taxon>Mycena</taxon>
    </lineage>
</organism>
<feature type="compositionally biased region" description="Pro residues" evidence="6">
    <location>
        <begin position="318"/>
        <end position="329"/>
    </location>
</feature>
<reference evidence="9" key="1">
    <citation type="submission" date="2014-09" db="EMBL/GenBank/DDBJ databases">
        <title>Genome sequence of the luminous mushroom Mycena chlorophos for searching fungal bioluminescence genes.</title>
        <authorList>
            <person name="Tanaka Y."/>
            <person name="Kasuga D."/>
            <person name="Oba Y."/>
            <person name="Hase S."/>
            <person name="Sato K."/>
            <person name="Oba Y."/>
            <person name="Sakakibara Y."/>
        </authorList>
    </citation>
    <scope>NUCLEOTIDE SEQUENCE</scope>
</reference>
<dbReference type="GO" id="GO:0016301">
    <property type="term" value="F:kinase activity"/>
    <property type="evidence" value="ECO:0007669"/>
    <property type="project" value="UniProtKB-KW"/>
</dbReference>
<dbReference type="Pfam" id="PF02518">
    <property type="entry name" value="HATPase_c"/>
    <property type="match status" value="1"/>
</dbReference>
<dbReference type="InterPro" id="IPR001789">
    <property type="entry name" value="Sig_transdc_resp-reg_receiver"/>
</dbReference>
<dbReference type="EC" id="2.7.13.3" evidence="2"/>
<sequence>MNCEPRFTQLDLIRDRLSNGDFGAVPALLDSAEFCGAGLRDIVDDVLDFGKMSHASQAQIHALPNARQGKVDLLPITLEALRSSWIRRLQFLSATSPSPHDGHSTDSRSVTDFGLLFEYEDRSGLGDWWLSIDVAGFRRILNNLLINSLKYTAKGMVKISLATKLGLDYDGNPVPQITLRCADTGRGIPPSFLNKLFEPFTQVDSFSPGAGLGLHITKTIVDRMDGTITVDSRPGKGTTFTVTIPIEDLALRPPDTPPTMKETIVDRMDGTITVDSRPGKGTTFTVTIPIEDLAVRPPDTPPTMKEVPISDEQSPRPLLSPGPVPPTPTAGPEALDEPHLTILVVDDNIISRKILVTISKKLNATTHQAADGMDAIEVFRKVQPDVVWTDVSMPRMDGVTAAKEMRAIERERGWKASHIVAITGLGMSDEHIRREALTSSAALDGWLIKGQVNMKTMRESLVTLRHKLRTRASTI</sequence>
<dbReference type="PROSITE" id="PS50110">
    <property type="entry name" value="RESPONSE_REGULATORY"/>
    <property type="match status" value="1"/>
</dbReference>
<dbReference type="CDD" id="cd17546">
    <property type="entry name" value="REC_hyHK_CKI1_RcsC-like"/>
    <property type="match status" value="1"/>
</dbReference>
<evidence type="ECO:0000313" key="10">
    <source>
        <dbReference type="Proteomes" id="UP000815677"/>
    </source>
</evidence>
<dbReference type="InterPro" id="IPR011006">
    <property type="entry name" value="CheY-like_superfamily"/>
</dbReference>
<dbReference type="Gene3D" id="3.30.565.10">
    <property type="entry name" value="Histidine kinase-like ATPase, C-terminal domain"/>
    <property type="match status" value="2"/>
</dbReference>
<dbReference type="InterPro" id="IPR004358">
    <property type="entry name" value="Sig_transdc_His_kin-like_C"/>
</dbReference>